<dbReference type="PANTHER" id="PTHR31649:SF10">
    <property type="entry name" value="IP19903P-RELATED"/>
    <property type="match status" value="1"/>
</dbReference>
<keyword evidence="3" id="KW-1185">Reference proteome</keyword>
<accession>A0AA38I2V2</accession>
<feature type="signal peptide" evidence="1">
    <location>
        <begin position="1"/>
        <end position="22"/>
    </location>
</feature>
<dbReference type="EMBL" id="JALNTZ010000006">
    <property type="protein sequence ID" value="KAJ3647989.1"/>
    <property type="molecule type" value="Genomic_DNA"/>
</dbReference>
<proteinExistence type="predicted"/>
<dbReference type="SMART" id="SM00696">
    <property type="entry name" value="DM9"/>
    <property type="match status" value="1"/>
</dbReference>
<keyword evidence="1" id="KW-0732">Signal</keyword>
<sequence length="179" mass="20310">MLVVRKPLNKMLFLFMVTAVQASKDYYWRDYDGAIPDDALLAGRDADGRDVYIGQVYFRGEGLLPVQINPGIKGVYAALFQAKFAKEYIQILCGKLDNFGWLQTNSSTIVEDLNNRQPVVGGNEDAEGEKNYWIGAAYENKTMCIGHVLEVVDADDEPRLHCVNKYGRFWRKSSYKILV</sequence>
<dbReference type="PANTHER" id="PTHR31649">
    <property type="entry name" value="AGAP009604-PA"/>
    <property type="match status" value="1"/>
</dbReference>
<reference evidence="2" key="1">
    <citation type="journal article" date="2023" name="G3 (Bethesda)">
        <title>Whole genome assemblies of Zophobas morio and Tenebrio molitor.</title>
        <authorList>
            <person name="Kaur S."/>
            <person name="Stinson S.A."/>
            <person name="diCenzo G.C."/>
        </authorList>
    </citation>
    <scope>NUCLEOTIDE SEQUENCE</scope>
    <source>
        <strain evidence="2">QUZm001</strain>
    </source>
</reference>
<feature type="chain" id="PRO_5041427632" evidence="1">
    <location>
        <begin position="23"/>
        <end position="179"/>
    </location>
</feature>
<dbReference type="AlphaFoldDB" id="A0AA38I2V2"/>
<dbReference type="InterPro" id="IPR006616">
    <property type="entry name" value="DM9_repeat"/>
</dbReference>
<protein>
    <submittedName>
        <fullName evidence="2">Uncharacterized protein</fullName>
    </submittedName>
</protein>
<evidence type="ECO:0000256" key="1">
    <source>
        <dbReference type="SAM" id="SignalP"/>
    </source>
</evidence>
<dbReference type="Proteomes" id="UP001168821">
    <property type="component" value="Unassembled WGS sequence"/>
</dbReference>
<evidence type="ECO:0000313" key="3">
    <source>
        <dbReference type="Proteomes" id="UP001168821"/>
    </source>
</evidence>
<name>A0AA38I2V2_9CUCU</name>
<comment type="caution">
    <text evidence="2">The sequence shown here is derived from an EMBL/GenBank/DDBJ whole genome shotgun (WGS) entry which is preliminary data.</text>
</comment>
<gene>
    <name evidence="2" type="ORF">Zmor_019830</name>
</gene>
<evidence type="ECO:0000313" key="2">
    <source>
        <dbReference type="EMBL" id="KAJ3647989.1"/>
    </source>
</evidence>
<organism evidence="2 3">
    <name type="scientific">Zophobas morio</name>
    <dbReference type="NCBI Taxonomy" id="2755281"/>
    <lineage>
        <taxon>Eukaryota</taxon>
        <taxon>Metazoa</taxon>
        <taxon>Ecdysozoa</taxon>
        <taxon>Arthropoda</taxon>
        <taxon>Hexapoda</taxon>
        <taxon>Insecta</taxon>
        <taxon>Pterygota</taxon>
        <taxon>Neoptera</taxon>
        <taxon>Endopterygota</taxon>
        <taxon>Coleoptera</taxon>
        <taxon>Polyphaga</taxon>
        <taxon>Cucujiformia</taxon>
        <taxon>Tenebrionidae</taxon>
        <taxon>Zophobas</taxon>
    </lineage>
</organism>